<feature type="non-terminal residue" evidence="1">
    <location>
        <position position="1"/>
    </location>
</feature>
<reference evidence="1" key="1">
    <citation type="submission" date="2020-02" db="EMBL/GenBank/DDBJ databases">
        <authorList>
            <person name="Meier V. D."/>
        </authorList>
    </citation>
    <scope>NUCLEOTIDE SEQUENCE</scope>
    <source>
        <strain evidence="1">AVDCRST_MAG93</strain>
    </source>
</reference>
<proteinExistence type="predicted"/>
<evidence type="ECO:0000313" key="1">
    <source>
        <dbReference type="EMBL" id="CAA9385040.1"/>
    </source>
</evidence>
<name>A0A6J4NDQ3_9CHLR</name>
<gene>
    <name evidence="1" type="ORF">AVDCRST_MAG93-9406</name>
</gene>
<dbReference type="AlphaFoldDB" id="A0A6J4NDQ3"/>
<sequence>WCVSVSPQSSAMMIGSLGQPFVVAFPM</sequence>
<protein>
    <submittedName>
        <fullName evidence="1">Uncharacterized protein</fullName>
    </submittedName>
</protein>
<dbReference type="EMBL" id="CADCTR010003159">
    <property type="protein sequence ID" value="CAA9385040.1"/>
    <property type="molecule type" value="Genomic_DNA"/>
</dbReference>
<accession>A0A6J4NDQ3</accession>
<organism evidence="1">
    <name type="scientific">uncultured Chloroflexia bacterium</name>
    <dbReference type="NCBI Taxonomy" id="1672391"/>
    <lineage>
        <taxon>Bacteria</taxon>
        <taxon>Bacillati</taxon>
        <taxon>Chloroflexota</taxon>
        <taxon>Chloroflexia</taxon>
        <taxon>environmental samples</taxon>
    </lineage>
</organism>
<feature type="non-terminal residue" evidence="1">
    <location>
        <position position="27"/>
    </location>
</feature>